<accession>A0A8W8J365</accession>
<evidence type="ECO:0000313" key="2">
    <source>
        <dbReference type="EnsemblMetazoa" id="G17031.1:cds"/>
    </source>
</evidence>
<dbReference type="EnsemblMetazoa" id="G17031.1">
    <property type="protein sequence ID" value="G17031.1:cds"/>
    <property type="gene ID" value="G17031"/>
</dbReference>
<sequence>MFIILSVLYVILCAEAASKASDPAYVRCNRECIVERNVCSSDCRLREELSNRMEIMHCLIECNDEYVECEAECACVSKCSSDLKACTSGCNTHPFQNRWDRRQCRRDCIHEDEICQDLC</sequence>
<evidence type="ECO:0000256" key="1">
    <source>
        <dbReference type="SAM" id="SignalP"/>
    </source>
</evidence>
<dbReference type="EnsemblMetazoa" id="G17031.2">
    <property type="protein sequence ID" value="G17031.2:cds"/>
    <property type="gene ID" value="G17031"/>
</dbReference>
<keyword evidence="3" id="KW-1185">Reference proteome</keyword>
<dbReference type="Proteomes" id="UP000005408">
    <property type="component" value="Unassembled WGS sequence"/>
</dbReference>
<proteinExistence type="predicted"/>
<dbReference type="AlphaFoldDB" id="A0A8W8J365"/>
<protein>
    <submittedName>
        <fullName evidence="2">Uncharacterized protein</fullName>
    </submittedName>
</protein>
<dbReference type="EnsemblMetazoa" id="G17031.3">
    <property type="protein sequence ID" value="G17031.3:cds"/>
    <property type="gene ID" value="G17031"/>
</dbReference>
<organism evidence="2 3">
    <name type="scientific">Magallana gigas</name>
    <name type="common">Pacific oyster</name>
    <name type="synonym">Crassostrea gigas</name>
    <dbReference type="NCBI Taxonomy" id="29159"/>
    <lineage>
        <taxon>Eukaryota</taxon>
        <taxon>Metazoa</taxon>
        <taxon>Spiralia</taxon>
        <taxon>Lophotrochozoa</taxon>
        <taxon>Mollusca</taxon>
        <taxon>Bivalvia</taxon>
        <taxon>Autobranchia</taxon>
        <taxon>Pteriomorphia</taxon>
        <taxon>Ostreida</taxon>
        <taxon>Ostreoidea</taxon>
        <taxon>Ostreidae</taxon>
        <taxon>Magallana</taxon>
    </lineage>
</organism>
<keyword evidence="1" id="KW-0732">Signal</keyword>
<reference evidence="2" key="1">
    <citation type="submission" date="2022-08" db="UniProtKB">
        <authorList>
            <consortium name="EnsemblMetazoa"/>
        </authorList>
    </citation>
    <scope>IDENTIFICATION</scope>
    <source>
        <strain evidence="2">05x7-T-G4-1.051#20</strain>
    </source>
</reference>
<feature type="chain" id="PRO_5042430945" evidence="1">
    <location>
        <begin position="17"/>
        <end position="119"/>
    </location>
</feature>
<feature type="signal peptide" evidence="1">
    <location>
        <begin position="1"/>
        <end position="16"/>
    </location>
</feature>
<evidence type="ECO:0000313" key="3">
    <source>
        <dbReference type="Proteomes" id="UP000005408"/>
    </source>
</evidence>
<name>A0A8W8J365_MAGGI</name>